<accession>A0ACB6QHX7</accession>
<reference evidence="1" key="1">
    <citation type="journal article" date="2020" name="Stud. Mycol.">
        <title>101 Dothideomycetes genomes: a test case for predicting lifestyles and emergence of pathogens.</title>
        <authorList>
            <person name="Haridas S."/>
            <person name="Albert R."/>
            <person name="Binder M."/>
            <person name="Bloem J."/>
            <person name="Labutti K."/>
            <person name="Salamov A."/>
            <person name="Andreopoulos B."/>
            <person name="Baker S."/>
            <person name="Barry K."/>
            <person name="Bills G."/>
            <person name="Bluhm B."/>
            <person name="Cannon C."/>
            <person name="Castanera R."/>
            <person name="Culley D."/>
            <person name="Daum C."/>
            <person name="Ezra D."/>
            <person name="Gonzalez J."/>
            <person name="Henrissat B."/>
            <person name="Kuo A."/>
            <person name="Liang C."/>
            <person name="Lipzen A."/>
            <person name="Lutzoni F."/>
            <person name="Magnuson J."/>
            <person name="Mondo S."/>
            <person name="Nolan M."/>
            <person name="Ohm R."/>
            <person name="Pangilinan J."/>
            <person name="Park H.-J."/>
            <person name="Ramirez L."/>
            <person name="Alfaro M."/>
            <person name="Sun H."/>
            <person name="Tritt A."/>
            <person name="Yoshinaga Y."/>
            <person name="Zwiers L.-H."/>
            <person name="Turgeon B."/>
            <person name="Goodwin S."/>
            <person name="Spatafora J."/>
            <person name="Crous P."/>
            <person name="Grigoriev I."/>
        </authorList>
    </citation>
    <scope>NUCLEOTIDE SEQUENCE</scope>
    <source>
        <strain evidence="1">ATCC 200398</strain>
    </source>
</reference>
<name>A0ACB6QHX7_9PLEO</name>
<protein>
    <submittedName>
        <fullName evidence="1">Uncharacterized protein</fullName>
    </submittedName>
</protein>
<keyword evidence="2" id="KW-1185">Reference proteome</keyword>
<gene>
    <name evidence="1" type="ORF">BDR25DRAFT_306084</name>
</gene>
<dbReference type="EMBL" id="MU003524">
    <property type="protein sequence ID" value="KAF2466588.1"/>
    <property type="molecule type" value="Genomic_DNA"/>
</dbReference>
<proteinExistence type="predicted"/>
<comment type="caution">
    <text evidence="1">The sequence shown here is derived from an EMBL/GenBank/DDBJ whole genome shotgun (WGS) entry which is preliminary data.</text>
</comment>
<organism evidence="1 2">
    <name type="scientific">Lindgomyces ingoldianus</name>
    <dbReference type="NCBI Taxonomy" id="673940"/>
    <lineage>
        <taxon>Eukaryota</taxon>
        <taxon>Fungi</taxon>
        <taxon>Dikarya</taxon>
        <taxon>Ascomycota</taxon>
        <taxon>Pezizomycotina</taxon>
        <taxon>Dothideomycetes</taxon>
        <taxon>Pleosporomycetidae</taxon>
        <taxon>Pleosporales</taxon>
        <taxon>Lindgomycetaceae</taxon>
        <taxon>Lindgomyces</taxon>
    </lineage>
</organism>
<evidence type="ECO:0000313" key="1">
    <source>
        <dbReference type="EMBL" id="KAF2466588.1"/>
    </source>
</evidence>
<sequence>MGSDPTTDQLLLIPHTSNQPLVSRSSDLGTMPVLNHNLQQNDYYYTEGGFPSARNINEQNGHRFNNARGGDEGYWKSFRAENGQVQQNGMTFEYSIGGDSGTWVDNTTGANGAQRNGHSYYHSSGGNDGEWEACKADGGRQHNGSEFYDSSGGNRGTWRNNEASGNARQLNGHVFSNKSKGGNNSRWVGGTG</sequence>
<evidence type="ECO:0000313" key="2">
    <source>
        <dbReference type="Proteomes" id="UP000799755"/>
    </source>
</evidence>
<dbReference type="Proteomes" id="UP000799755">
    <property type="component" value="Unassembled WGS sequence"/>
</dbReference>